<comment type="caution">
    <text evidence="1">The sequence shown here is derived from an EMBL/GenBank/DDBJ whole genome shotgun (WGS) entry which is preliminary data.</text>
</comment>
<evidence type="ECO:0000313" key="1">
    <source>
        <dbReference type="EMBL" id="MFC4502343.1"/>
    </source>
</evidence>
<dbReference type="Proteomes" id="UP001595839">
    <property type="component" value="Unassembled WGS sequence"/>
</dbReference>
<reference evidence="2" key="1">
    <citation type="journal article" date="2019" name="Int. J. Syst. Evol. Microbiol.">
        <title>The Global Catalogue of Microorganisms (GCM) 10K type strain sequencing project: providing services to taxonomists for standard genome sequencing and annotation.</title>
        <authorList>
            <consortium name="The Broad Institute Genomics Platform"/>
            <consortium name="The Broad Institute Genome Sequencing Center for Infectious Disease"/>
            <person name="Wu L."/>
            <person name="Ma J."/>
        </authorList>
    </citation>
    <scope>NUCLEOTIDE SEQUENCE [LARGE SCALE GENOMIC DNA]</scope>
    <source>
        <strain evidence="2">CGMCC 4.7177</strain>
    </source>
</reference>
<dbReference type="CDD" id="cd00093">
    <property type="entry name" value="HTH_XRE"/>
    <property type="match status" value="1"/>
</dbReference>
<organism evidence="1 2">
    <name type="scientific">Streptomyces vulcanius</name>
    <dbReference type="NCBI Taxonomy" id="1441876"/>
    <lineage>
        <taxon>Bacteria</taxon>
        <taxon>Bacillati</taxon>
        <taxon>Actinomycetota</taxon>
        <taxon>Actinomycetes</taxon>
        <taxon>Kitasatosporales</taxon>
        <taxon>Streptomycetaceae</taxon>
        <taxon>Streptomyces</taxon>
    </lineage>
</organism>
<dbReference type="RefSeq" id="WP_381164030.1">
    <property type="nucleotide sequence ID" value="NZ_JBHSFK010000014.1"/>
</dbReference>
<name>A0ABV9AR37_9ACTN</name>
<dbReference type="InterPro" id="IPR010982">
    <property type="entry name" value="Lambda_DNA-bd_dom_sf"/>
</dbReference>
<protein>
    <submittedName>
        <fullName evidence="1">XRE family transcriptional regulator</fullName>
    </submittedName>
</protein>
<dbReference type="Gene3D" id="1.10.260.40">
    <property type="entry name" value="lambda repressor-like DNA-binding domains"/>
    <property type="match status" value="1"/>
</dbReference>
<gene>
    <name evidence="1" type="ORF">ACFPIH_22895</name>
</gene>
<sequence>MSDTHTALSEARERLEELTGRPGRLAESLDVADLSYRTGVPAETVAALLAGDAVVRETDLGERVRQRLDFIRETRRRPDGKRYSLDELARIAGTSRQWLSEWRTSGLPSLEHADRIRRFFGLAAGFLTADDAEALHTALQPVLRELEAKADPLAPLRTPGFYRLARRAPHMSPRKLQALAEWAEMVTERNPTGDDDL</sequence>
<dbReference type="InterPro" id="IPR001387">
    <property type="entry name" value="Cro/C1-type_HTH"/>
</dbReference>
<evidence type="ECO:0000313" key="2">
    <source>
        <dbReference type="Proteomes" id="UP001595839"/>
    </source>
</evidence>
<dbReference type="EMBL" id="JBHSFK010000014">
    <property type="protein sequence ID" value="MFC4502343.1"/>
    <property type="molecule type" value="Genomic_DNA"/>
</dbReference>
<dbReference type="SUPFAM" id="SSF47413">
    <property type="entry name" value="lambda repressor-like DNA-binding domains"/>
    <property type="match status" value="1"/>
</dbReference>
<accession>A0ABV9AR37</accession>
<proteinExistence type="predicted"/>
<keyword evidence="2" id="KW-1185">Reference proteome</keyword>